<keyword evidence="1" id="KW-1133">Transmembrane helix</keyword>
<dbReference type="PANTHER" id="PTHR39614:SF2">
    <property type="entry name" value="INTEGRAL MEMBRANE PROTEIN"/>
    <property type="match status" value="1"/>
</dbReference>
<proteinExistence type="predicted"/>
<accession>A0AAV9JI11</accession>
<protein>
    <recommendedName>
        <fullName evidence="4">Integral membrane protein</fullName>
    </recommendedName>
</protein>
<evidence type="ECO:0008006" key="4">
    <source>
        <dbReference type="Google" id="ProtNLM"/>
    </source>
</evidence>
<dbReference type="AlphaFoldDB" id="A0AAV9JI11"/>
<feature type="transmembrane region" description="Helical" evidence="1">
    <location>
        <begin position="178"/>
        <end position="195"/>
    </location>
</feature>
<feature type="transmembrane region" description="Helical" evidence="1">
    <location>
        <begin position="128"/>
        <end position="158"/>
    </location>
</feature>
<feature type="transmembrane region" description="Helical" evidence="1">
    <location>
        <begin position="20"/>
        <end position="42"/>
    </location>
</feature>
<dbReference type="EMBL" id="JAVFHQ010000023">
    <property type="protein sequence ID" value="KAK4544788.1"/>
    <property type="molecule type" value="Genomic_DNA"/>
</dbReference>
<evidence type="ECO:0000313" key="3">
    <source>
        <dbReference type="Proteomes" id="UP001324427"/>
    </source>
</evidence>
<feature type="transmembrane region" description="Helical" evidence="1">
    <location>
        <begin position="54"/>
        <end position="76"/>
    </location>
</feature>
<keyword evidence="3" id="KW-1185">Reference proteome</keyword>
<name>A0AAV9JI11_9PEZI</name>
<evidence type="ECO:0000256" key="1">
    <source>
        <dbReference type="SAM" id="Phobius"/>
    </source>
</evidence>
<gene>
    <name evidence="2" type="ORF">LTR36_004037</name>
</gene>
<reference evidence="2 3" key="1">
    <citation type="submission" date="2021-11" db="EMBL/GenBank/DDBJ databases">
        <title>Black yeast isolated from Biological Soil Crust.</title>
        <authorList>
            <person name="Kurbessoian T."/>
        </authorList>
    </citation>
    <scope>NUCLEOTIDE SEQUENCE [LARGE SCALE GENOMIC DNA]</scope>
    <source>
        <strain evidence="2 3">CCFEE 5522</strain>
    </source>
</reference>
<organism evidence="2 3">
    <name type="scientific">Oleoguttula mirabilis</name>
    <dbReference type="NCBI Taxonomy" id="1507867"/>
    <lineage>
        <taxon>Eukaryota</taxon>
        <taxon>Fungi</taxon>
        <taxon>Dikarya</taxon>
        <taxon>Ascomycota</taxon>
        <taxon>Pezizomycotina</taxon>
        <taxon>Dothideomycetes</taxon>
        <taxon>Dothideomycetidae</taxon>
        <taxon>Mycosphaerellales</taxon>
        <taxon>Teratosphaeriaceae</taxon>
        <taxon>Oleoguttula</taxon>
    </lineage>
</organism>
<feature type="transmembrane region" description="Helical" evidence="1">
    <location>
        <begin position="96"/>
        <end position="116"/>
    </location>
</feature>
<keyword evidence="1" id="KW-0472">Membrane</keyword>
<dbReference type="Proteomes" id="UP001324427">
    <property type="component" value="Unassembled WGS sequence"/>
</dbReference>
<evidence type="ECO:0000313" key="2">
    <source>
        <dbReference type="EMBL" id="KAK4544788.1"/>
    </source>
</evidence>
<dbReference type="PANTHER" id="PTHR39614">
    <property type="entry name" value="INTEGRAL MEMBRANE PROTEIN"/>
    <property type="match status" value="1"/>
</dbReference>
<comment type="caution">
    <text evidence="2">The sequence shown here is derived from an EMBL/GenBank/DDBJ whole genome shotgun (WGS) entry which is preliminary data.</text>
</comment>
<sequence>MDYPAGNRFAVSTPDDHQASLWITSLLSLMFSVVVLAARVVVKWGAFGADDIALGIAYVLATAHWITMYMAMSRGLGKSATLLSHQMVVEMSKVRALVYTSRILLLVVTGLTKCTVIGRWRAIATIDIILEVGLAVLPAYLFSTALPISAYVVSYAAYLSGGRPGIGMVTTLVWQEVWIAYALMSATVPILKGFVGRFTTAALVRIDQSGSGMRSGTYPSAATLGSGVHGRAEGTRGEAIELRLIGHAENSAEVWHEEERREAESIASNGSEKMIIQRRMEWEVRTDAAQ</sequence>
<keyword evidence="1" id="KW-0812">Transmembrane</keyword>